<dbReference type="GO" id="GO:0015833">
    <property type="term" value="P:peptide transport"/>
    <property type="evidence" value="ECO:0007669"/>
    <property type="project" value="InterPro"/>
</dbReference>
<dbReference type="PANTHER" id="PTHR43776:SF7">
    <property type="entry name" value="D,D-DIPEPTIDE TRANSPORT ATP-BINDING PROTEIN DDPF-RELATED"/>
    <property type="match status" value="1"/>
</dbReference>
<dbReference type="Proteomes" id="UP000475214">
    <property type="component" value="Unassembled WGS sequence"/>
</dbReference>
<dbReference type="SMART" id="SM00382">
    <property type="entry name" value="AAA"/>
    <property type="match status" value="1"/>
</dbReference>
<comment type="similarity">
    <text evidence="1">Belongs to the ABC transporter superfamily.</text>
</comment>
<comment type="caution">
    <text evidence="6">The sequence shown here is derived from an EMBL/GenBank/DDBJ whole genome shotgun (WGS) entry which is preliminary data.</text>
</comment>
<evidence type="ECO:0000313" key="6">
    <source>
        <dbReference type="EMBL" id="NEE00471.1"/>
    </source>
</evidence>
<dbReference type="AlphaFoldDB" id="A0A6L9S6S8"/>
<dbReference type="EMBL" id="JAAGOA010000005">
    <property type="protein sequence ID" value="NEE00471.1"/>
    <property type="molecule type" value="Genomic_DNA"/>
</dbReference>
<keyword evidence="7" id="KW-1185">Reference proteome</keyword>
<reference evidence="6 7" key="1">
    <citation type="submission" date="2020-02" db="EMBL/GenBank/DDBJ databases">
        <authorList>
            <person name="Li X.-J."/>
            <person name="Han X.-M."/>
        </authorList>
    </citation>
    <scope>NUCLEOTIDE SEQUENCE [LARGE SCALE GENOMIC DNA]</scope>
    <source>
        <strain evidence="6 7">CCTCC AB 2017055</strain>
    </source>
</reference>
<dbReference type="CDD" id="cd03257">
    <property type="entry name" value="ABC_NikE_OppD_transporters"/>
    <property type="match status" value="1"/>
</dbReference>
<dbReference type="PROSITE" id="PS00211">
    <property type="entry name" value="ABC_TRANSPORTER_1"/>
    <property type="match status" value="1"/>
</dbReference>
<protein>
    <submittedName>
        <fullName evidence="6">ATP-binding cassette domain-containing protein</fullName>
    </submittedName>
</protein>
<dbReference type="InterPro" id="IPR017871">
    <property type="entry name" value="ABC_transporter-like_CS"/>
</dbReference>
<dbReference type="GO" id="GO:0005524">
    <property type="term" value="F:ATP binding"/>
    <property type="evidence" value="ECO:0007669"/>
    <property type="project" value="UniProtKB-KW"/>
</dbReference>
<evidence type="ECO:0000313" key="7">
    <source>
        <dbReference type="Proteomes" id="UP000475214"/>
    </source>
</evidence>
<gene>
    <name evidence="6" type="ORF">G1H10_09840</name>
</gene>
<dbReference type="Gene3D" id="3.40.50.300">
    <property type="entry name" value="P-loop containing nucleotide triphosphate hydrolases"/>
    <property type="match status" value="1"/>
</dbReference>
<dbReference type="PROSITE" id="PS50893">
    <property type="entry name" value="ABC_TRANSPORTER_2"/>
    <property type="match status" value="1"/>
</dbReference>
<dbReference type="PANTHER" id="PTHR43776">
    <property type="entry name" value="TRANSPORT ATP-BINDING PROTEIN"/>
    <property type="match status" value="1"/>
</dbReference>
<keyword evidence="3" id="KW-0547">Nucleotide-binding</keyword>
<sequence length="383" mass="41538">MPDRAASGGARAGACIRVLAPGEPGRQLHRAEGGETVTDQAVHVAPAETAEPARNGPHTPLLSVRNLVQEYVTRGPGGIKTGVVHAVSDVSFDLMPGETLGIVGETGSGKSTLARAVIQVETPKSGTVRFQGRDLVGMSKREITKVRADMQMVYQDPFGSLNPRWRVADVIAEPLLGHTSMTREQRAERVDELLDLVGLRPETYRHRRPLELSGGQAQRVAIARAVAPGPSLIICDEATSSLDVLIRAQVLNLFEKLREEFNLAYMFIAHDLATVKRVSDRVAVMHLGQLAESGPVEQIYAAPRHPYTRALLDSVPVLDTMTGVVKRPVALPGEPPSPLNPPSGCRFRTRCPRAEDLCAQEEPVRTRVSDRHTVACHFPLTPA</sequence>
<feature type="domain" description="ABC transporter" evidence="5">
    <location>
        <begin position="62"/>
        <end position="312"/>
    </location>
</feature>
<dbReference type="Pfam" id="PF00005">
    <property type="entry name" value="ABC_tran"/>
    <property type="match status" value="1"/>
</dbReference>
<dbReference type="InterPro" id="IPR003439">
    <property type="entry name" value="ABC_transporter-like_ATP-bd"/>
</dbReference>
<organism evidence="6 7">
    <name type="scientific">Phytoactinopolyspora halotolerans</name>
    <dbReference type="NCBI Taxonomy" id="1981512"/>
    <lineage>
        <taxon>Bacteria</taxon>
        <taxon>Bacillati</taxon>
        <taxon>Actinomycetota</taxon>
        <taxon>Actinomycetes</taxon>
        <taxon>Jiangellales</taxon>
        <taxon>Jiangellaceae</taxon>
        <taxon>Phytoactinopolyspora</taxon>
    </lineage>
</organism>
<evidence type="ECO:0000256" key="4">
    <source>
        <dbReference type="ARBA" id="ARBA00022840"/>
    </source>
</evidence>
<dbReference type="InterPro" id="IPR050319">
    <property type="entry name" value="ABC_transp_ATP-bind"/>
</dbReference>
<dbReference type="FunFam" id="3.40.50.300:FF:000016">
    <property type="entry name" value="Oligopeptide ABC transporter ATP-binding component"/>
    <property type="match status" value="1"/>
</dbReference>
<keyword evidence="2" id="KW-0813">Transport</keyword>
<evidence type="ECO:0000256" key="1">
    <source>
        <dbReference type="ARBA" id="ARBA00005417"/>
    </source>
</evidence>
<name>A0A6L9S6S8_9ACTN</name>
<evidence type="ECO:0000256" key="2">
    <source>
        <dbReference type="ARBA" id="ARBA00022448"/>
    </source>
</evidence>
<dbReference type="GO" id="GO:0016887">
    <property type="term" value="F:ATP hydrolysis activity"/>
    <property type="evidence" value="ECO:0007669"/>
    <property type="project" value="InterPro"/>
</dbReference>
<dbReference type="InterPro" id="IPR013563">
    <property type="entry name" value="Oligopep_ABC_C"/>
</dbReference>
<dbReference type="InterPro" id="IPR003593">
    <property type="entry name" value="AAA+_ATPase"/>
</dbReference>
<dbReference type="InterPro" id="IPR027417">
    <property type="entry name" value="P-loop_NTPase"/>
</dbReference>
<dbReference type="Pfam" id="PF08352">
    <property type="entry name" value="oligo_HPY"/>
    <property type="match status" value="1"/>
</dbReference>
<dbReference type="SUPFAM" id="SSF52540">
    <property type="entry name" value="P-loop containing nucleoside triphosphate hydrolases"/>
    <property type="match status" value="1"/>
</dbReference>
<accession>A0A6L9S6S8</accession>
<dbReference type="GO" id="GO:0055085">
    <property type="term" value="P:transmembrane transport"/>
    <property type="evidence" value="ECO:0007669"/>
    <property type="project" value="UniProtKB-ARBA"/>
</dbReference>
<evidence type="ECO:0000259" key="5">
    <source>
        <dbReference type="PROSITE" id="PS50893"/>
    </source>
</evidence>
<evidence type="ECO:0000256" key="3">
    <source>
        <dbReference type="ARBA" id="ARBA00022741"/>
    </source>
</evidence>
<proteinExistence type="inferred from homology"/>
<keyword evidence="4 6" id="KW-0067">ATP-binding</keyword>
<dbReference type="NCBIfam" id="TIGR01727">
    <property type="entry name" value="oligo_HPY"/>
    <property type="match status" value="1"/>
</dbReference>